<dbReference type="PANTHER" id="PTHR45453">
    <property type="entry name" value="PHOSPHATE REGULON SENSOR PROTEIN PHOR"/>
    <property type="match status" value="1"/>
</dbReference>
<dbReference type="InterPro" id="IPR003661">
    <property type="entry name" value="HisK_dim/P_dom"/>
</dbReference>
<evidence type="ECO:0000256" key="1">
    <source>
        <dbReference type="ARBA" id="ARBA00000085"/>
    </source>
</evidence>
<comment type="caution">
    <text evidence="9">The sequence shown here is derived from an EMBL/GenBank/DDBJ whole genome shotgun (WGS) entry which is preliminary data.</text>
</comment>
<feature type="transmembrane region" description="Helical" evidence="7">
    <location>
        <begin position="12"/>
        <end position="33"/>
    </location>
</feature>
<evidence type="ECO:0000313" key="9">
    <source>
        <dbReference type="EMBL" id="TGG39756.1"/>
    </source>
</evidence>
<dbReference type="PRINTS" id="PR00344">
    <property type="entry name" value="BCTRLSENSOR"/>
</dbReference>
<feature type="domain" description="Histidine kinase" evidence="8">
    <location>
        <begin position="266"/>
        <end position="483"/>
    </location>
</feature>
<dbReference type="Gene3D" id="1.10.287.130">
    <property type="match status" value="1"/>
</dbReference>
<gene>
    <name evidence="9" type="ORF">EZ315_03215</name>
</gene>
<evidence type="ECO:0000256" key="2">
    <source>
        <dbReference type="ARBA" id="ARBA00012438"/>
    </source>
</evidence>
<comment type="catalytic activity">
    <reaction evidence="1">
        <text>ATP + protein L-histidine = ADP + protein N-phospho-L-histidine.</text>
        <dbReference type="EC" id="2.7.13.3"/>
    </reaction>
</comment>
<evidence type="ECO:0000313" key="10">
    <source>
        <dbReference type="Proteomes" id="UP000297635"/>
    </source>
</evidence>
<keyword evidence="7" id="KW-0812">Transmembrane</keyword>
<name>A0A4Z0V3H2_9BACT</name>
<evidence type="ECO:0000256" key="3">
    <source>
        <dbReference type="ARBA" id="ARBA00022553"/>
    </source>
</evidence>
<evidence type="ECO:0000259" key="8">
    <source>
        <dbReference type="PROSITE" id="PS50109"/>
    </source>
</evidence>
<protein>
    <recommendedName>
        <fullName evidence="2">histidine kinase</fullName>
        <ecNumber evidence="2">2.7.13.3</ecNumber>
    </recommendedName>
</protein>
<keyword evidence="4" id="KW-0808">Transferase</keyword>
<dbReference type="AlphaFoldDB" id="A0A4Z0V3H2"/>
<dbReference type="Gene3D" id="6.10.340.10">
    <property type="match status" value="1"/>
</dbReference>
<dbReference type="Pfam" id="PF02518">
    <property type="entry name" value="HATPase_c"/>
    <property type="match status" value="1"/>
</dbReference>
<dbReference type="Pfam" id="PF00512">
    <property type="entry name" value="HisKA"/>
    <property type="match status" value="1"/>
</dbReference>
<dbReference type="InterPro" id="IPR050351">
    <property type="entry name" value="BphY/WalK/GraS-like"/>
</dbReference>
<dbReference type="Proteomes" id="UP000297635">
    <property type="component" value="Unassembled WGS sequence"/>
</dbReference>
<keyword evidence="7" id="KW-1133">Transmembrane helix</keyword>
<dbReference type="Gene3D" id="3.30.565.10">
    <property type="entry name" value="Histidine kinase-like ATPase, C-terminal domain"/>
    <property type="match status" value="1"/>
</dbReference>
<dbReference type="SUPFAM" id="SSF55874">
    <property type="entry name" value="ATPase domain of HSP90 chaperone/DNA topoisomerase II/histidine kinase"/>
    <property type="match status" value="1"/>
</dbReference>
<sequence length="486" mass="55415">MASRRRINYHWQLFLPIALCLCIVFGLIIWYQYKREAEYRAEMLTMQLDLINRRVLKAYNSDQDVRPLNSFLASYFEGSAYEDVRISVYQNDGRLRYSLGTPLPFDTESFTVVDYISTGDDERKVVSDSLGAVYFLATSRSSDGYVEVLSALPFDAEVSDALDVDSMVWLVMMACILMTVFVSYYFTRRLSRSVTLLKDFAYRAATGGHFTGIDKFPKNELGDISREIVTLYRERENAVDQIRRERKVAIHAIEEKARVTRQMSNNINHEIKTPVGIVRGYLESILGDPDMDAETRTRFLERMLSNIDRLTNLLNDVSTMTRLENGTDKIALSKVDMYDLVYQIDYDMGANNLAGEMQFSFDIPLDCYVSGNYGLLNGMICGLIRNASMYSNGTKICLKLISESDRFYMFAFFDNGMGVPEEHIPHLFERFYRVDNGRSRKQGGTGLGLPIVRSTVITLGGTISVHNRSTGGLEFIFSLPKWTGEN</sequence>
<dbReference type="SUPFAM" id="SSF47384">
    <property type="entry name" value="Homodimeric domain of signal transducing histidine kinase"/>
    <property type="match status" value="1"/>
</dbReference>
<dbReference type="InterPro" id="IPR003594">
    <property type="entry name" value="HATPase_dom"/>
</dbReference>
<dbReference type="EC" id="2.7.13.3" evidence="2"/>
<dbReference type="SMART" id="SM00387">
    <property type="entry name" value="HATPase_c"/>
    <property type="match status" value="1"/>
</dbReference>
<dbReference type="GO" id="GO:0016036">
    <property type="term" value="P:cellular response to phosphate starvation"/>
    <property type="evidence" value="ECO:0007669"/>
    <property type="project" value="TreeGrafter"/>
</dbReference>
<organism evidence="9 10">
    <name type="scientific">Duncaniella freteri</name>
    <dbReference type="NCBI Taxonomy" id="2530391"/>
    <lineage>
        <taxon>Bacteria</taxon>
        <taxon>Pseudomonadati</taxon>
        <taxon>Bacteroidota</taxon>
        <taxon>Bacteroidia</taxon>
        <taxon>Bacteroidales</taxon>
        <taxon>Muribaculaceae</taxon>
        <taxon>Duncaniella</taxon>
    </lineage>
</organism>
<reference evidence="9 10" key="1">
    <citation type="submission" date="2019-02" db="EMBL/GenBank/DDBJ databases">
        <title>Isolation and identification of novel species under the genus Muribaculum.</title>
        <authorList>
            <person name="Miyake S."/>
            <person name="Ding Y."/>
            <person name="Low A."/>
            <person name="Soh M."/>
            <person name="Seedorf H."/>
        </authorList>
    </citation>
    <scope>NUCLEOTIDE SEQUENCE [LARGE SCALE GENOMIC DNA]</scope>
    <source>
        <strain evidence="9 10">TLL-A3</strain>
    </source>
</reference>
<accession>A0A4Z0V3H2</accession>
<dbReference type="GO" id="GO:0000155">
    <property type="term" value="F:phosphorelay sensor kinase activity"/>
    <property type="evidence" value="ECO:0007669"/>
    <property type="project" value="InterPro"/>
</dbReference>
<dbReference type="GO" id="GO:0004721">
    <property type="term" value="F:phosphoprotein phosphatase activity"/>
    <property type="evidence" value="ECO:0007669"/>
    <property type="project" value="TreeGrafter"/>
</dbReference>
<evidence type="ECO:0000256" key="5">
    <source>
        <dbReference type="ARBA" id="ARBA00022777"/>
    </source>
</evidence>
<proteinExistence type="predicted"/>
<dbReference type="InterPro" id="IPR004358">
    <property type="entry name" value="Sig_transdc_His_kin-like_C"/>
</dbReference>
<dbReference type="InterPro" id="IPR036890">
    <property type="entry name" value="HATPase_C_sf"/>
</dbReference>
<dbReference type="EMBL" id="SJSA01000001">
    <property type="protein sequence ID" value="TGG39756.1"/>
    <property type="molecule type" value="Genomic_DNA"/>
</dbReference>
<evidence type="ECO:0000256" key="4">
    <source>
        <dbReference type="ARBA" id="ARBA00022679"/>
    </source>
</evidence>
<keyword evidence="6" id="KW-0902">Two-component regulatory system</keyword>
<dbReference type="RefSeq" id="WP_135470559.1">
    <property type="nucleotide sequence ID" value="NZ_CASJDB010000006.1"/>
</dbReference>
<evidence type="ECO:0000256" key="6">
    <source>
        <dbReference type="ARBA" id="ARBA00023012"/>
    </source>
</evidence>
<keyword evidence="7" id="KW-0472">Membrane</keyword>
<keyword evidence="10" id="KW-1185">Reference proteome</keyword>
<keyword evidence="3" id="KW-0597">Phosphoprotein</keyword>
<dbReference type="PROSITE" id="PS50109">
    <property type="entry name" value="HIS_KIN"/>
    <property type="match status" value="1"/>
</dbReference>
<evidence type="ECO:0000256" key="7">
    <source>
        <dbReference type="SAM" id="Phobius"/>
    </source>
</evidence>
<dbReference type="InterPro" id="IPR005467">
    <property type="entry name" value="His_kinase_dom"/>
</dbReference>
<dbReference type="CDD" id="cd00082">
    <property type="entry name" value="HisKA"/>
    <property type="match status" value="1"/>
</dbReference>
<feature type="transmembrane region" description="Helical" evidence="7">
    <location>
        <begin position="167"/>
        <end position="186"/>
    </location>
</feature>
<dbReference type="GeneID" id="82148787"/>
<keyword evidence="5 9" id="KW-0418">Kinase</keyword>
<dbReference type="InterPro" id="IPR036097">
    <property type="entry name" value="HisK_dim/P_sf"/>
</dbReference>
<dbReference type="SMART" id="SM00388">
    <property type="entry name" value="HisKA"/>
    <property type="match status" value="1"/>
</dbReference>
<dbReference type="GO" id="GO:0005886">
    <property type="term" value="C:plasma membrane"/>
    <property type="evidence" value="ECO:0007669"/>
    <property type="project" value="TreeGrafter"/>
</dbReference>
<dbReference type="PANTHER" id="PTHR45453:SF1">
    <property type="entry name" value="PHOSPHATE REGULON SENSOR PROTEIN PHOR"/>
    <property type="match status" value="1"/>
</dbReference>